<dbReference type="EMBL" id="BJCL01000005">
    <property type="protein sequence ID" value="GCL63335.1"/>
    <property type="molecule type" value="Genomic_DNA"/>
</dbReference>
<feature type="signal peptide" evidence="2">
    <location>
        <begin position="1"/>
        <end position="23"/>
    </location>
</feature>
<feature type="region of interest" description="Disordered" evidence="1">
    <location>
        <begin position="170"/>
        <end position="200"/>
    </location>
</feature>
<dbReference type="RefSeq" id="WP_137733071.1">
    <property type="nucleotide sequence ID" value="NZ_BJCL01000005.1"/>
</dbReference>
<gene>
    <name evidence="3" type="ORF">AQPW35_24160</name>
</gene>
<protein>
    <recommendedName>
        <fullName evidence="5">DUF3011 domain-containing protein</fullName>
    </recommendedName>
</protein>
<dbReference type="OrthoDB" id="8673369at2"/>
<dbReference type="Proteomes" id="UP000301751">
    <property type="component" value="Unassembled WGS sequence"/>
</dbReference>
<feature type="compositionally biased region" description="Gly residues" evidence="1">
    <location>
        <begin position="91"/>
        <end position="114"/>
    </location>
</feature>
<feature type="compositionally biased region" description="Basic and acidic residues" evidence="1">
    <location>
        <begin position="126"/>
        <end position="136"/>
    </location>
</feature>
<evidence type="ECO:0000313" key="3">
    <source>
        <dbReference type="EMBL" id="GCL63335.1"/>
    </source>
</evidence>
<reference evidence="4" key="1">
    <citation type="submission" date="2019-03" db="EMBL/GenBank/DDBJ databases">
        <title>Aquabacterium pictum sp.nov., the first bacteriochlorophyll a-containing freshwater bacterium in the genus Aquabacterium of the class Betaproteobacteria.</title>
        <authorList>
            <person name="Hirose S."/>
            <person name="Tank M."/>
            <person name="Hara E."/>
            <person name="Tamaki H."/>
            <person name="Takaichi S."/>
            <person name="Haruta S."/>
            <person name="Hanada S."/>
        </authorList>
    </citation>
    <scope>NUCLEOTIDE SEQUENCE [LARGE SCALE GENOMIC DNA]</scope>
    <source>
        <strain evidence="4">W35</strain>
    </source>
</reference>
<feature type="region of interest" description="Disordered" evidence="1">
    <location>
        <begin position="85"/>
        <end position="145"/>
    </location>
</feature>
<dbReference type="Pfam" id="PF11218">
    <property type="entry name" value="DUF3011"/>
    <property type="match status" value="1"/>
</dbReference>
<feature type="chain" id="PRO_5019718838" description="DUF3011 domain-containing protein" evidence="2">
    <location>
        <begin position="24"/>
        <end position="256"/>
    </location>
</feature>
<keyword evidence="2" id="KW-0732">Signal</keyword>
<keyword evidence="4" id="KW-1185">Reference proteome</keyword>
<evidence type="ECO:0000256" key="2">
    <source>
        <dbReference type="SAM" id="SignalP"/>
    </source>
</evidence>
<evidence type="ECO:0008006" key="5">
    <source>
        <dbReference type="Google" id="ProtNLM"/>
    </source>
</evidence>
<proteinExistence type="predicted"/>
<evidence type="ECO:0000256" key="1">
    <source>
        <dbReference type="SAM" id="MobiDB-lite"/>
    </source>
</evidence>
<dbReference type="InterPro" id="IPR021381">
    <property type="entry name" value="DUF3011"/>
</dbReference>
<organism evidence="3 4">
    <name type="scientific">Pseudaquabacterium pictum</name>
    <dbReference type="NCBI Taxonomy" id="2315236"/>
    <lineage>
        <taxon>Bacteria</taxon>
        <taxon>Pseudomonadati</taxon>
        <taxon>Pseudomonadota</taxon>
        <taxon>Betaproteobacteria</taxon>
        <taxon>Burkholderiales</taxon>
        <taxon>Sphaerotilaceae</taxon>
        <taxon>Pseudaquabacterium</taxon>
    </lineage>
</organism>
<name>A0A480AUB0_9BURK</name>
<dbReference type="AlphaFoldDB" id="A0A480AUB0"/>
<accession>A0A480AUB0</accession>
<sequence length="256" mass="27812">MRRFYHRLAAAAALLLLGGPALAASVTCQSRNNQREDCSLRGRGEVVLVRQISKTTCVKGRNWDETRQGLYVTDGCGGVFETRDGWNDRPGQGGGWGNGGHPNPGGPNGNGHGDLVGVRASSGESELQRRGYRETRNQSAPGGRFVFWRTPQRGCIEVRVADGRFQTIRPVNNSECDNGGRPPMPPDRPSHGGGRPQAPDPAMCMMQNSSQGATDGTIERSTEVRPGTWEFVIRMSGARFVCRTDNRGRVMSFNPG</sequence>
<evidence type="ECO:0000313" key="4">
    <source>
        <dbReference type="Proteomes" id="UP000301751"/>
    </source>
</evidence>
<comment type="caution">
    <text evidence="3">The sequence shown here is derived from an EMBL/GenBank/DDBJ whole genome shotgun (WGS) entry which is preliminary data.</text>
</comment>